<proteinExistence type="predicted"/>
<organism evidence="1 2">
    <name type="scientific">Helianthus annuus</name>
    <name type="common">Common sunflower</name>
    <dbReference type="NCBI Taxonomy" id="4232"/>
    <lineage>
        <taxon>Eukaryota</taxon>
        <taxon>Viridiplantae</taxon>
        <taxon>Streptophyta</taxon>
        <taxon>Embryophyta</taxon>
        <taxon>Tracheophyta</taxon>
        <taxon>Spermatophyta</taxon>
        <taxon>Magnoliopsida</taxon>
        <taxon>eudicotyledons</taxon>
        <taxon>Gunneridae</taxon>
        <taxon>Pentapetalae</taxon>
        <taxon>asterids</taxon>
        <taxon>campanulids</taxon>
        <taxon>Asterales</taxon>
        <taxon>Asteraceae</taxon>
        <taxon>Asteroideae</taxon>
        <taxon>Heliantheae alliance</taxon>
        <taxon>Heliantheae</taxon>
        <taxon>Helianthus</taxon>
    </lineage>
</organism>
<evidence type="ECO:0000313" key="1">
    <source>
        <dbReference type="EMBL" id="KAF5795591.1"/>
    </source>
</evidence>
<keyword evidence="2" id="KW-1185">Reference proteome</keyword>
<comment type="caution">
    <text evidence="1">The sequence shown here is derived from an EMBL/GenBank/DDBJ whole genome shotgun (WGS) entry which is preliminary data.</text>
</comment>
<accession>A0A9K3NCV2</accession>
<dbReference type="Proteomes" id="UP000215914">
    <property type="component" value="Unassembled WGS sequence"/>
</dbReference>
<dbReference type="EMBL" id="MNCJ02000323">
    <property type="protein sequence ID" value="KAF5795591.1"/>
    <property type="molecule type" value="Genomic_DNA"/>
</dbReference>
<name>A0A9K3NCV2_HELAN</name>
<evidence type="ECO:0000313" key="2">
    <source>
        <dbReference type="Proteomes" id="UP000215914"/>
    </source>
</evidence>
<sequence length="46" mass="5496">MKTGWYHQPHQLYRSSLGRERNTLQKIERGKKLNYEDPILILSLPS</sequence>
<gene>
    <name evidence="1" type="ORF">HanXRQr2_Chr08g0341461</name>
</gene>
<protein>
    <submittedName>
        <fullName evidence="1">Uncharacterized protein</fullName>
    </submittedName>
</protein>
<dbReference type="Gramene" id="mRNA:HanXRQr2_Chr08g0341461">
    <property type="protein sequence ID" value="mRNA:HanXRQr2_Chr08g0341461"/>
    <property type="gene ID" value="HanXRQr2_Chr08g0341461"/>
</dbReference>
<reference evidence="1" key="1">
    <citation type="journal article" date="2017" name="Nature">
        <title>The sunflower genome provides insights into oil metabolism, flowering and Asterid evolution.</title>
        <authorList>
            <person name="Badouin H."/>
            <person name="Gouzy J."/>
            <person name="Grassa C.J."/>
            <person name="Murat F."/>
            <person name="Staton S.E."/>
            <person name="Cottret L."/>
            <person name="Lelandais-Briere C."/>
            <person name="Owens G.L."/>
            <person name="Carrere S."/>
            <person name="Mayjonade B."/>
            <person name="Legrand L."/>
            <person name="Gill N."/>
            <person name="Kane N.C."/>
            <person name="Bowers J.E."/>
            <person name="Hubner S."/>
            <person name="Bellec A."/>
            <person name="Berard A."/>
            <person name="Berges H."/>
            <person name="Blanchet N."/>
            <person name="Boniface M.C."/>
            <person name="Brunel D."/>
            <person name="Catrice O."/>
            <person name="Chaidir N."/>
            <person name="Claudel C."/>
            <person name="Donnadieu C."/>
            <person name="Faraut T."/>
            <person name="Fievet G."/>
            <person name="Helmstetter N."/>
            <person name="King M."/>
            <person name="Knapp S.J."/>
            <person name="Lai Z."/>
            <person name="Le Paslier M.C."/>
            <person name="Lippi Y."/>
            <person name="Lorenzon L."/>
            <person name="Mandel J.R."/>
            <person name="Marage G."/>
            <person name="Marchand G."/>
            <person name="Marquand E."/>
            <person name="Bret-Mestries E."/>
            <person name="Morien E."/>
            <person name="Nambeesan S."/>
            <person name="Nguyen T."/>
            <person name="Pegot-Espagnet P."/>
            <person name="Pouilly N."/>
            <person name="Raftis F."/>
            <person name="Sallet E."/>
            <person name="Schiex T."/>
            <person name="Thomas J."/>
            <person name="Vandecasteele C."/>
            <person name="Vares D."/>
            <person name="Vear F."/>
            <person name="Vautrin S."/>
            <person name="Crespi M."/>
            <person name="Mangin B."/>
            <person name="Burke J.M."/>
            <person name="Salse J."/>
            <person name="Munos S."/>
            <person name="Vincourt P."/>
            <person name="Rieseberg L.H."/>
            <person name="Langlade N.B."/>
        </authorList>
    </citation>
    <scope>NUCLEOTIDE SEQUENCE</scope>
    <source>
        <tissue evidence="1">Leaves</tissue>
    </source>
</reference>
<reference evidence="1" key="2">
    <citation type="submission" date="2020-06" db="EMBL/GenBank/DDBJ databases">
        <title>Helianthus annuus Genome sequencing and assembly Release 2.</title>
        <authorList>
            <person name="Gouzy J."/>
            <person name="Langlade N."/>
            <person name="Munos S."/>
        </authorList>
    </citation>
    <scope>NUCLEOTIDE SEQUENCE</scope>
    <source>
        <tissue evidence="1">Leaves</tissue>
    </source>
</reference>
<dbReference type="AlphaFoldDB" id="A0A9K3NCV2"/>